<comment type="caution">
    <text evidence="2">The sequence shown here is derived from an EMBL/GenBank/DDBJ whole genome shotgun (WGS) entry which is preliminary data.</text>
</comment>
<organism evidence="2 3">
    <name type="scientific">Rhizoctonia solani AG-3 Rhs1AP</name>
    <dbReference type="NCBI Taxonomy" id="1086054"/>
    <lineage>
        <taxon>Eukaryota</taxon>
        <taxon>Fungi</taxon>
        <taxon>Dikarya</taxon>
        <taxon>Basidiomycota</taxon>
        <taxon>Agaricomycotina</taxon>
        <taxon>Agaricomycetes</taxon>
        <taxon>Cantharellales</taxon>
        <taxon>Ceratobasidiaceae</taxon>
        <taxon>Rhizoctonia</taxon>
    </lineage>
</organism>
<dbReference type="PANTHER" id="PTHR19303">
    <property type="entry name" value="TRANSPOSON"/>
    <property type="match status" value="1"/>
</dbReference>
<dbReference type="OrthoDB" id="162969at2759"/>
<gene>
    <name evidence="2" type="ORF">RSOL_100930</name>
</gene>
<feature type="domain" description="DDE-1" evidence="1">
    <location>
        <begin position="1"/>
        <end position="120"/>
    </location>
</feature>
<dbReference type="AlphaFoldDB" id="X8J129"/>
<dbReference type="Proteomes" id="UP000030108">
    <property type="component" value="Unassembled WGS sequence"/>
</dbReference>
<dbReference type="GO" id="GO:0005634">
    <property type="term" value="C:nucleus"/>
    <property type="evidence" value="ECO:0007669"/>
    <property type="project" value="TreeGrafter"/>
</dbReference>
<name>X8J129_9AGAM</name>
<dbReference type="InterPro" id="IPR004875">
    <property type="entry name" value="DDE_SF_endonuclease_dom"/>
</dbReference>
<sequence length="199" mass="22853">MTEVMWNKWLSRFNADMRRQKRRVLLLCDNTSAHKKFNSKRYRNVHIEFLAPGLTAYLQPLDAGIIRCFKAHFRRAQIRRAIARDDAGEDKIYHMEQLEAMQLAQVAWDSVSVATIVNCWRHTGIIYLPNAESRGVDENLATDDNALNDLQAGLDCLAHRHSHTPQSAREWVESDQQLETEAGPLDEDIVANVQLPCEN</sequence>
<protein>
    <submittedName>
        <fullName evidence="2">Tigger transposable element derived-like protein, putative</fullName>
    </submittedName>
</protein>
<dbReference type="EMBL" id="JATN01000322">
    <property type="protein sequence ID" value="EUC55209.1"/>
    <property type="molecule type" value="Genomic_DNA"/>
</dbReference>
<accession>X8J129</accession>
<dbReference type="Pfam" id="PF03184">
    <property type="entry name" value="DDE_1"/>
    <property type="match status" value="1"/>
</dbReference>
<dbReference type="InterPro" id="IPR050863">
    <property type="entry name" value="CenT-Element_Derived"/>
</dbReference>
<evidence type="ECO:0000259" key="1">
    <source>
        <dbReference type="Pfam" id="PF03184"/>
    </source>
</evidence>
<reference evidence="3" key="1">
    <citation type="journal article" date="2014" name="Genome Announc.">
        <title>Draft genome sequence of the plant-pathogenic soil fungus Rhizoctonia solani anastomosis group 3 strain Rhs1AP.</title>
        <authorList>
            <person name="Cubeta M.A."/>
            <person name="Thomas E."/>
            <person name="Dean R.A."/>
            <person name="Jabaji S."/>
            <person name="Neate S.M."/>
            <person name="Tavantzis S."/>
            <person name="Toda T."/>
            <person name="Vilgalys R."/>
            <person name="Bharathan N."/>
            <person name="Fedorova-Abrams N."/>
            <person name="Pakala S.B."/>
            <person name="Pakala S.M."/>
            <person name="Zafar N."/>
            <person name="Joardar V."/>
            <person name="Losada L."/>
            <person name="Nierman W.C."/>
        </authorList>
    </citation>
    <scope>NUCLEOTIDE SEQUENCE [LARGE SCALE GENOMIC DNA]</scope>
    <source>
        <strain evidence="3">AG-3</strain>
    </source>
</reference>
<evidence type="ECO:0000313" key="3">
    <source>
        <dbReference type="Proteomes" id="UP000030108"/>
    </source>
</evidence>
<proteinExistence type="predicted"/>
<dbReference type="PANTHER" id="PTHR19303:SF73">
    <property type="entry name" value="PROTEIN PDC2"/>
    <property type="match status" value="1"/>
</dbReference>
<dbReference type="GO" id="GO:0003677">
    <property type="term" value="F:DNA binding"/>
    <property type="evidence" value="ECO:0007669"/>
    <property type="project" value="TreeGrafter"/>
</dbReference>
<evidence type="ECO:0000313" key="2">
    <source>
        <dbReference type="EMBL" id="EUC55209.1"/>
    </source>
</evidence>